<reference evidence="5" key="1">
    <citation type="submission" date="2023-10" db="EMBL/GenBank/DDBJ databases">
        <title>Genome assembly of Pristionchus species.</title>
        <authorList>
            <person name="Yoshida K."/>
            <person name="Sommer R.J."/>
        </authorList>
    </citation>
    <scope>NUCLEOTIDE SEQUENCE</scope>
    <source>
        <strain evidence="5">RS0144</strain>
    </source>
</reference>
<dbReference type="InterPro" id="IPR001232">
    <property type="entry name" value="SKP1-like"/>
</dbReference>
<name>A0AAV5U8E2_9BILA</name>
<dbReference type="InterPro" id="IPR016073">
    <property type="entry name" value="Skp1_comp_POZ"/>
</dbReference>
<dbReference type="Pfam" id="PF01466">
    <property type="entry name" value="Skp1"/>
    <property type="match status" value="1"/>
</dbReference>
<dbReference type="Proteomes" id="UP001432027">
    <property type="component" value="Unassembled WGS sequence"/>
</dbReference>
<evidence type="ECO:0000313" key="6">
    <source>
        <dbReference type="Proteomes" id="UP001432027"/>
    </source>
</evidence>
<dbReference type="InterPro" id="IPR011333">
    <property type="entry name" value="SKP1/BTB/POZ_sf"/>
</dbReference>
<dbReference type="AlphaFoldDB" id="A0AAV5U8E2"/>
<dbReference type="FunFam" id="3.30.710.10:FF:000026">
    <property type="entry name" value="E3 ubiquitin ligase complex SCF subunit"/>
    <property type="match status" value="1"/>
</dbReference>
<evidence type="ECO:0000259" key="4">
    <source>
        <dbReference type="Pfam" id="PF03931"/>
    </source>
</evidence>
<dbReference type="InterPro" id="IPR016072">
    <property type="entry name" value="Skp1_comp_dimer"/>
</dbReference>
<comment type="similarity">
    <text evidence="1">Belongs to the SKP1 family.</text>
</comment>
<feature type="domain" description="SKP1 component POZ" evidence="4">
    <location>
        <begin position="48"/>
        <end position="115"/>
    </location>
</feature>
<dbReference type="CDD" id="cd18322">
    <property type="entry name" value="BTB_POZ_SKP1"/>
    <property type="match status" value="1"/>
</dbReference>
<dbReference type="SMART" id="SM00512">
    <property type="entry name" value="Skp1"/>
    <property type="match status" value="1"/>
</dbReference>
<evidence type="ECO:0000259" key="3">
    <source>
        <dbReference type="Pfam" id="PF01466"/>
    </source>
</evidence>
<dbReference type="PANTHER" id="PTHR11165">
    <property type="entry name" value="SKP1"/>
    <property type="match status" value="1"/>
</dbReference>
<feature type="domain" description="SKP1 component dimerisation" evidence="3">
    <location>
        <begin position="165"/>
        <end position="212"/>
    </location>
</feature>
<dbReference type="GO" id="GO:0006511">
    <property type="term" value="P:ubiquitin-dependent protein catabolic process"/>
    <property type="evidence" value="ECO:0007669"/>
    <property type="project" value="InterPro"/>
</dbReference>
<evidence type="ECO:0000313" key="5">
    <source>
        <dbReference type="EMBL" id="GMT02650.1"/>
    </source>
</evidence>
<evidence type="ECO:0000256" key="2">
    <source>
        <dbReference type="ARBA" id="ARBA00022786"/>
    </source>
</evidence>
<dbReference type="SUPFAM" id="SSF81382">
    <property type="entry name" value="Skp1 dimerisation domain-like"/>
    <property type="match status" value="1"/>
</dbReference>
<keyword evidence="6" id="KW-1185">Reference proteome</keyword>
<evidence type="ECO:0008006" key="7">
    <source>
        <dbReference type="Google" id="ProtNLM"/>
    </source>
</evidence>
<dbReference type="Pfam" id="PF03931">
    <property type="entry name" value="Skp1_POZ"/>
    <property type="match status" value="1"/>
</dbReference>
<accession>A0AAV5U8E2</accession>
<evidence type="ECO:0000256" key="1">
    <source>
        <dbReference type="ARBA" id="ARBA00009993"/>
    </source>
</evidence>
<comment type="caution">
    <text evidence="5">The sequence shown here is derived from an EMBL/GenBank/DDBJ whole genome shotgun (WGS) entry which is preliminary data.</text>
</comment>
<feature type="non-terminal residue" evidence="5">
    <location>
        <position position="1"/>
    </location>
</feature>
<keyword evidence="2" id="KW-0833">Ubl conjugation pathway</keyword>
<dbReference type="EMBL" id="BTSX01000005">
    <property type="protein sequence ID" value="GMT02650.1"/>
    <property type="molecule type" value="Genomic_DNA"/>
</dbReference>
<dbReference type="Gene3D" id="3.30.710.10">
    <property type="entry name" value="Potassium Channel Kv1.1, Chain A"/>
    <property type="match status" value="1"/>
</dbReference>
<gene>
    <name evidence="5" type="ORF">PENTCL1PPCAC_24824</name>
</gene>
<dbReference type="InterPro" id="IPR036296">
    <property type="entry name" value="SKP1-like_dim_sf"/>
</dbReference>
<dbReference type="InterPro" id="IPR016897">
    <property type="entry name" value="SKP1"/>
</dbReference>
<protein>
    <recommendedName>
        <fullName evidence="7">Skp1-related protein</fullName>
    </recommendedName>
</protein>
<dbReference type="SUPFAM" id="SSF54695">
    <property type="entry name" value="POZ domain"/>
    <property type="match status" value="1"/>
</dbReference>
<organism evidence="5 6">
    <name type="scientific">Pristionchus entomophagus</name>
    <dbReference type="NCBI Taxonomy" id="358040"/>
    <lineage>
        <taxon>Eukaryota</taxon>
        <taxon>Metazoa</taxon>
        <taxon>Ecdysozoa</taxon>
        <taxon>Nematoda</taxon>
        <taxon>Chromadorea</taxon>
        <taxon>Rhabditida</taxon>
        <taxon>Rhabditina</taxon>
        <taxon>Diplogasteromorpha</taxon>
        <taxon>Diplogasteroidea</taxon>
        <taxon>Neodiplogasteridae</taxon>
        <taxon>Pristionchus</taxon>
    </lineage>
</organism>
<proteinExistence type="inferred from homology"/>
<sequence length="214" mass="23809">IGCGSLRIPTFLPSLHYLTTLDSPPSSSSTPSPSQIQPITRLNMASRLIKLKSADDQDFEVSRDVIKQSNTVNTLITDLGMDDEDSAMNDAAIPLPKVDAAILTIVIDWCERHKDDPQLAEEETETAGNEATKKEVPQADKDWFVKLDQIPLWNLTLAANYLDIKLLLEQCCRSIADMMRGKDASGIRNLFGVENDFTPAEEESIKKENAWCEN</sequence>